<evidence type="ECO:0000256" key="2">
    <source>
        <dbReference type="ARBA" id="ARBA00006498"/>
    </source>
</evidence>
<evidence type="ECO:0000256" key="3">
    <source>
        <dbReference type="ARBA" id="ARBA00022448"/>
    </source>
</evidence>
<dbReference type="GO" id="GO:0006122">
    <property type="term" value="P:mitochondrial electron transport, ubiquinol to cytochrome c"/>
    <property type="evidence" value="ECO:0007669"/>
    <property type="project" value="InterPro"/>
</dbReference>
<evidence type="ECO:0000256" key="7">
    <source>
        <dbReference type="ARBA" id="ARBA00023128"/>
    </source>
</evidence>
<keyword evidence="5" id="KW-0999">Mitochondrion inner membrane</keyword>
<evidence type="ECO:0000256" key="4">
    <source>
        <dbReference type="ARBA" id="ARBA00022660"/>
    </source>
</evidence>
<dbReference type="PANTHER" id="PTHR15336">
    <property type="entry name" value="UBIQUINOL-CYTOCHROME C REDUCTASE COMPLEX 7.8 KDA PROTEIN"/>
    <property type="match status" value="1"/>
</dbReference>
<sequence length="53" mass="5931">ADEEPVDQKKLLESICQSNCAKPKNGYEECVKRISGDDTGTMHCTGQYFDYLA</sequence>
<keyword evidence="3" id="KW-0813">Transport</keyword>
<evidence type="ECO:0000256" key="11">
    <source>
        <dbReference type="ARBA" id="ARBA00076110"/>
    </source>
</evidence>
<dbReference type="EMBL" id="JABFAD010000013">
    <property type="protein sequence ID" value="MBA0816111.1"/>
    <property type="molecule type" value="Genomic_DNA"/>
</dbReference>
<protein>
    <recommendedName>
        <fullName evidence="11">Complex III subunit VI</fullName>
    </recommendedName>
    <alternativeName>
        <fullName evidence="10">Mitochondrial hinge protein</fullName>
    </alternativeName>
</protein>
<keyword evidence="15" id="KW-1185">Reference proteome</keyword>
<evidence type="ECO:0000256" key="5">
    <source>
        <dbReference type="ARBA" id="ARBA00022792"/>
    </source>
</evidence>
<dbReference type="InterPro" id="IPR036811">
    <property type="entry name" value="Ubol_cytC_Rdtase_hinge_dom_sf"/>
</dbReference>
<keyword evidence="4" id="KW-0679">Respiratory chain</keyword>
<evidence type="ECO:0000313" key="14">
    <source>
        <dbReference type="EMBL" id="MBA0816111.1"/>
    </source>
</evidence>
<dbReference type="FunFam" id="1.10.287.20:FF:000001">
    <property type="entry name" value="Cytochrome b-c1 complex subunit 6"/>
    <property type="match status" value="1"/>
</dbReference>
<dbReference type="InterPro" id="IPR023184">
    <property type="entry name" value="Ubol_cytC_Rdtase_hinge_dom"/>
</dbReference>
<dbReference type="GO" id="GO:0005743">
    <property type="term" value="C:mitochondrial inner membrane"/>
    <property type="evidence" value="ECO:0007669"/>
    <property type="project" value="UniProtKB-SubCell"/>
</dbReference>
<accession>A0A7J9I1X7</accession>
<evidence type="ECO:0000256" key="12">
    <source>
        <dbReference type="PIRSR" id="PIRSR000019-1"/>
    </source>
</evidence>
<keyword evidence="9" id="KW-1015">Disulfide bond</keyword>
<feature type="domain" description="Ubiquinol-cytochrome C reductase hinge" evidence="13">
    <location>
        <begin position="7"/>
        <end position="52"/>
    </location>
</feature>
<comment type="caution">
    <text evidence="14">The sequence shown here is derived from an EMBL/GenBank/DDBJ whole genome shotgun (WGS) entry which is preliminary data.</text>
</comment>
<dbReference type="Pfam" id="PF02320">
    <property type="entry name" value="UCR_hinge"/>
    <property type="match status" value="1"/>
</dbReference>
<evidence type="ECO:0000256" key="6">
    <source>
        <dbReference type="ARBA" id="ARBA00022982"/>
    </source>
</evidence>
<dbReference type="InterPro" id="IPR003422">
    <property type="entry name" value="Cyt_b-c1_6"/>
</dbReference>
<evidence type="ECO:0000256" key="9">
    <source>
        <dbReference type="ARBA" id="ARBA00023157"/>
    </source>
</evidence>
<dbReference type="OrthoDB" id="405848at2759"/>
<organism evidence="14 15">
    <name type="scientific">Gossypium harknessii</name>
    <dbReference type="NCBI Taxonomy" id="34285"/>
    <lineage>
        <taxon>Eukaryota</taxon>
        <taxon>Viridiplantae</taxon>
        <taxon>Streptophyta</taxon>
        <taxon>Embryophyta</taxon>
        <taxon>Tracheophyta</taxon>
        <taxon>Spermatophyta</taxon>
        <taxon>Magnoliopsida</taxon>
        <taxon>eudicotyledons</taxon>
        <taxon>Gunneridae</taxon>
        <taxon>Pentapetalae</taxon>
        <taxon>rosids</taxon>
        <taxon>malvids</taxon>
        <taxon>Malvales</taxon>
        <taxon>Malvaceae</taxon>
        <taxon>Malvoideae</taxon>
        <taxon>Gossypium</taxon>
    </lineage>
</organism>
<dbReference type="Gene3D" id="1.10.287.20">
    <property type="entry name" value="Ubiquinol-cytochrome C reductase hinge domain"/>
    <property type="match status" value="1"/>
</dbReference>
<gene>
    <name evidence="14" type="ORF">Gohar_000808</name>
</gene>
<evidence type="ECO:0000256" key="10">
    <source>
        <dbReference type="ARBA" id="ARBA00044364"/>
    </source>
</evidence>
<feature type="non-terminal residue" evidence="14">
    <location>
        <position position="53"/>
    </location>
</feature>
<evidence type="ECO:0000313" key="15">
    <source>
        <dbReference type="Proteomes" id="UP000593560"/>
    </source>
</evidence>
<keyword evidence="8" id="KW-0472">Membrane</keyword>
<dbReference type="AlphaFoldDB" id="A0A7J9I1X7"/>
<dbReference type="SUPFAM" id="SSF81531">
    <property type="entry name" value="Non-heme 11 kDa protein of cytochrome bc1 complex (Ubiquinol-cytochrome c reductase)"/>
    <property type="match status" value="1"/>
</dbReference>
<keyword evidence="7" id="KW-0496">Mitochondrion</keyword>
<name>A0A7J9I1X7_9ROSI</name>
<evidence type="ECO:0000256" key="1">
    <source>
        <dbReference type="ARBA" id="ARBA00004137"/>
    </source>
</evidence>
<keyword evidence="6" id="KW-0249">Electron transport</keyword>
<evidence type="ECO:0000259" key="13">
    <source>
        <dbReference type="Pfam" id="PF02320"/>
    </source>
</evidence>
<reference evidence="14 15" key="1">
    <citation type="journal article" date="2019" name="Genome Biol. Evol.">
        <title>Insights into the evolution of the New World diploid cottons (Gossypium, subgenus Houzingenia) based on genome sequencing.</title>
        <authorList>
            <person name="Grover C.E."/>
            <person name="Arick M.A. 2nd"/>
            <person name="Thrash A."/>
            <person name="Conover J.L."/>
            <person name="Sanders W.S."/>
            <person name="Peterson D.G."/>
            <person name="Frelichowski J.E."/>
            <person name="Scheffler J.A."/>
            <person name="Scheffler B.E."/>
            <person name="Wendel J.F."/>
        </authorList>
    </citation>
    <scope>NUCLEOTIDE SEQUENCE [LARGE SCALE GENOMIC DNA]</scope>
    <source>
        <strain evidence="14">0</strain>
        <tissue evidence="14">Leaf</tissue>
    </source>
</reference>
<comment type="subcellular location">
    <subcellularLocation>
        <location evidence="1">Mitochondrion inner membrane</location>
        <topology evidence="1">Peripheral membrane protein</topology>
        <orientation evidence="1">Intermembrane side</orientation>
    </subcellularLocation>
</comment>
<evidence type="ECO:0000256" key="8">
    <source>
        <dbReference type="ARBA" id="ARBA00023136"/>
    </source>
</evidence>
<dbReference type="PIRSF" id="PIRSF000019">
    <property type="entry name" value="Bc1_11K"/>
    <property type="match status" value="1"/>
</dbReference>
<dbReference type="Proteomes" id="UP000593560">
    <property type="component" value="Unassembled WGS sequence"/>
</dbReference>
<feature type="disulfide bond" evidence="12">
    <location>
        <begin position="30"/>
        <end position="44"/>
    </location>
</feature>
<dbReference type="PANTHER" id="PTHR15336:SF13">
    <property type="entry name" value="UBIQUINOL-CYTOCHROME C REDUCTASE HINGE DOMAIN-CONTAINING PROTEIN"/>
    <property type="match status" value="1"/>
</dbReference>
<comment type="similarity">
    <text evidence="2">Belongs to the UQCRH/QCR6 family.</text>
</comment>
<proteinExistence type="inferred from homology"/>